<sequence length="128" mass="13948">MKFAITNNRFTNCFGYYAGALHIVLQIVNSNISNNEFSGNVKYGLESQTKFEFGISLAVQQAGHQPLPALGSPVLKHGQLAAHCSTEYSLEFVSQTQFYVTSPLLQQVGQIIPARGSFVGKHGQSQVV</sequence>
<evidence type="ECO:0000313" key="2">
    <source>
        <dbReference type="Proteomes" id="UP000324800"/>
    </source>
</evidence>
<gene>
    <name evidence="1" type="ORF">EZS28_019711</name>
</gene>
<dbReference type="AlphaFoldDB" id="A0A5J4VQK8"/>
<reference evidence="1 2" key="1">
    <citation type="submission" date="2019-03" db="EMBL/GenBank/DDBJ databases">
        <title>Single cell metagenomics reveals metabolic interactions within the superorganism composed of flagellate Streblomastix strix and complex community of Bacteroidetes bacteria on its surface.</title>
        <authorList>
            <person name="Treitli S.C."/>
            <person name="Kolisko M."/>
            <person name="Husnik F."/>
            <person name="Keeling P."/>
            <person name="Hampl V."/>
        </authorList>
    </citation>
    <scope>NUCLEOTIDE SEQUENCE [LARGE SCALE GENOMIC DNA]</scope>
    <source>
        <strain evidence="1">ST1C</strain>
    </source>
</reference>
<protein>
    <submittedName>
        <fullName evidence="1">Uncharacterized protein</fullName>
    </submittedName>
</protein>
<organism evidence="1 2">
    <name type="scientific">Streblomastix strix</name>
    <dbReference type="NCBI Taxonomy" id="222440"/>
    <lineage>
        <taxon>Eukaryota</taxon>
        <taxon>Metamonada</taxon>
        <taxon>Preaxostyla</taxon>
        <taxon>Oxymonadida</taxon>
        <taxon>Streblomastigidae</taxon>
        <taxon>Streblomastix</taxon>
    </lineage>
</organism>
<name>A0A5J4VQK8_9EUKA</name>
<comment type="caution">
    <text evidence="1">The sequence shown here is derived from an EMBL/GenBank/DDBJ whole genome shotgun (WGS) entry which is preliminary data.</text>
</comment>
<proteinExistence type="predicted"/>
<accession>A0A5J4VQK8</accession>
<dbReference type="EMBL" id="SNRW01005593">
    <property type="protein sequence ID" value="KAA6384760.1"/>
    <property type="molecule type" value="Genomic_DNA"/>
</dbReference>
<evidence type="ECO:0000313" key="1">
    <source>
        <dbReference type="EMBL" id="KAA6384760.1"/>
    </source>
</evidence>
<dbReference type="Proteomes" id="UP000324800">
    <property type="component" value="Unassembled WGS sequence"/>
</dbReference>